<dbReference type="STRING" id="669874.A0A1E4TU35"/>
<dbReference type="GO" id="GO:0000721">
    <property type="term" value="F:(R,R)-butanediol dehydrogenase activity"/>
    <property type="evidence" value="ECO:0007669"/>
    <property type="project" value="TreeGrafter"/>
</dbReference>
<evidence type="ECO:0000256" key="3">
    <source>
        <dbReference type="ARBA" id="ARBA00022723"/>
    </source>
</evidence>
<comment type="cofactor">
    <cofactor evidence="1 6">
        <name>Zn(2+)</name>
        <dbReference type="ChEBI" id="CHEBI:29105"/>
    </cofactor>
</comment>
<dbReference type="CDD" id="cd08233">
    <property type="entry name" value="butanediol_DH_like"/>
    <property type="match status" value="1"/>
</dbReference>
<evidence type="ECO:0000313" key="9">
    <source>
        <dbReference type="EMBL" id="ODV95240.1"/>
    </source>
</evidence>
<dbReference type="InterPro" id="IPR036291">
    <property type="entry name" value="NAD(P)-bd_dom_sf"/>
</dbReference>
<dbReference type="Pfam" id="PF08240">
    <property type="entry name" value="ADH_N"/>
    <property type="match status" value="1"/>
</dbReference>
<dbReference type="PROSITE" id="PS00059">
    <property type="entry name" value="ADH_ZINC"/>
    <property type="match status" value="1"/>
</dbReference>
<accession>A0A1E4TU35</accession>
<dbReference type="EMBL" id="KV454014">
    <property type="protein sequence ID" value="ODV95240.1"/>
    <property type="molecule type" value="Genomic_DNA"/>
</dbReference>
<dbReference type="InterPro" id="IPR011032">
    <property type="entry name" value="GroES-like_sf"/>
</dbReference>
<name>A0A1E4TU35_PACTA</name>
<dbReference type="AlphaFoldDB" id="A0A1E4TU35"/>
<dbReference type="Gene3D" id="3.90.180.10">
    <property type="entry name" value="Medium-chain alcohol dehydrogenases, catalytic domain"/>
    <property type="match status" value="1"/>
</dbReference>
<comment type="similarity">
    <text evidence="2 6">Belongs to the zinc-containing alcohol dehydrogenase family.</text>
</comment>
<dbReference type="InterPro" id="IPR013154">
    <property type="entry name" value="ADH-like_N"/>
</dbReference>
<protein>
    <recommendedName>
        <fullName evidence="11">Enoyl reductase (ER) domain-containing protein</fullName>
    </recommendedName>
</protein>
<evidence type="ECO:0000256" key="1">
    <source>
        <dbReference type="ARBA" id="ARBA00001947"/>
    </source>
</evidence>
<evidence type="ECO:0000256" key="2">
    <source>
        <dbReference type="ARBA" id="ARBA00008072"/>
    </source>
</evidence>
<keyword evidence="5" id="KW-0560">Oxidoreductase</keyword>
<dbReference type="PANTHER" id="PTHR43161:SF23">
    <property type="entry name" value="(R,R)-BUTANEDIOL DEHYDROGENASE-RELATED"/>
    <property type="match status" value="1"/>
</dbReference>
<evidence type="ECO:0000313" key="10">
    <source>
        <dbReference type="Proteomes" id="UP000094236"/>
    </source>
</evidence>
<organism evidence="9 10">
    <name type="scientific">Pachysolen tannophilus NRRL Y-2460</name>
    <dbReference type="NCBI Taxonomy" id="669874"/>
    <lineage>
        <taxon>Eukaryota</taxon>
        <taxon>Fungi</taxon>
        <taxon>Dikarya</taxon>
        <taxon>Ascomycota</taxon>
        <taxon>Saccharomycotina</taxon>
        <taxon>Pichiomycetes</taxon>
        <taxon>Pachysolenaceae</taxon>
        <taxon>Pachysolen</taxon>
    </lineage>
</organism>
<evidence type="ECO:0000256" key="6">
    <source>
        <dbReference type="RuleBase" id="RU361277"/>
    </source>
</evidence>
<feature type="domain" description="Alcohol dehydrogenase-like N-terminal" evidence="8">
    <location>
        <begin position="26"/>
        <end position="162"/>
    </location>
</feature>
<keyword evidence="10" id="KW-1185">Reference proteome</keyword>
<dbReference type="Gene3D" id="3.40.50.720">
    <property type="entry name" value="NAD(P)-binding Rossmann-like Domain"/>
    <property type="match status" value="1"/>
</dbReference>
<dbReference type="Proteomes" id="UP000094236">
    <property type="component" value="Unassembled WGS sequence"/>
</dbReference>
<feature type="domain" description="Alcohol dehydrogenase-like C-terminal" evidence="7">
    <location>
        <begin position="208"/>
        <end position="340"/>
    </location>
</feature>
<keyword evidence="3 6" id="KW-0479">Metal-binding</keyword>
<dbReference type="OrthoDB" id="5363962at2759"/>
<dbReference type="SUPFAM" id="SSF50129">
    <property type="entry name" value="GroES-like"/>
    <property type="match status" value="1"/>
</dbReference>
<sequence length="386" mass="41800">MRGLLYYGAKDLRFSKEIPKPTIKNPDDVLVKIGFCGICGTDLHEYEGPIFLQNAATTGDKISNKKLPLTLGHEFSGVVEEVGPGVTHLVPGDHVVVEATGHCTDRHRYKENNPYVNEPKCDACKQGFSNCCKDLNFCGLGVDNGALSEYVVYGASHILKIPRNKVSLDVAALVEPLSVAWHAIELTTNFVDGGFGEGKDALVIGAGPIGLATILCLQGHKAGRIICSEPAKIRRERAAALGAIVFDPSQEDEAQGIASLKKLTTSGAGFDATFDCSGLPITYRTSIHALRSRGVACNVAIWADKPVDHYVMDITLHENYTVGSLGYTTEDFRKVIEKMDSGDIDIEKVKTLITGRIGLENAVQEGFLELINHKDKHIKVLVSPDL</sequence>
<gene>
    <name evidence="9" type="ORF">PACTADRAFT_49988</name>
</gene>
<keyword evidence="4 6" id="KW-0862">Zinc</keyword>
<evidence type="ECO:0000256" key="5">
    <source>
        <dbReference type="ARBA" id="ARBA00023002"/>
    </source>
</evidence>
<dbReference type="InterPro" id="IPR002328">
    <property type="entry name" value="ADH_Zn_CS"/>
</dbReference>
<dbReference type="PANTHER" id="PTHR43161">
    <property type="entry name" value="SORBITOL DEHYDROGENASE"/>
    <property type="match status" value="1"/>
</dbReference>
<dbReference type="InterPro" id="IPR013149">
    <property type="entry name" value="ADH-like_C"/>
</dbReference>
<reference evidence="10" key="1">
    <citation type="submission" date="2016-05" db="EMBL/GenBank/DDBJ databases">
        <title>Comparative genomics of biotechnologically important yeasts.</title>
        <authorList>
            <consortium name="DOE Joint Genome Institute"/>
            <person name="Riley R."/>
            <person name="Haridas S."/>
            <person name="Wolfe K.H."/>
            <person name="Lopes M.R."/>
            <person name="Hittinger C.T."/>
            <person name="Goker M."/>
            <person name="Salamov A."/>
            <person name="Wisecaver J."/>
            <person name="Long T.M."/>
            <person name="Aerts A.L."/>
            <person name="Barry K."/>
            <person name="Choi C."/>
            <person name="Clum A."/>
            <person name="Coughlan A.Y."/>
            <person name="Deshpande S."/>
            <person name="Douglass A.P."/>
            <person name="Hanson S.J."/>
            <person name="Klenk H.-P."/>
            <person name="Labutti K."/>
            <person name="Lapidus A."/>
            <person name="Lindquist E."/>
            <person name="Lipzen A."/>
            <person name="Meier-Kolthoff J.P."/>
            <person name="Ohm R.A."/>
            <person name="Otillar R.P."/>
            <person name="Pangilinan J."/>
            <person name="Peng Y."/>
            <person name="Rokas A."/>
            <person name="Rosa C.A."/>
            <person name="Scheuner C."/>
            <person name="Sibirny A.A."/>
            <person name="Slot J.C."/>
            <person name="Stielow J.B."/>
            <person name="Sun H."/>
            <person name="Kurtzman C.P."/>
            <person name="Blackwell M."/>
            <person name="Grigoriev I.V."/>
            <person name="Jeffries T.W."/>
        </authorList>
    </citation>
    <scope>NUCLEOTIDE SEQUENCE [LARGE SCALE GENOMIC DNA]</scope>
    <source>
        <strain evidence="10">NRRL Y-2460</strain>
    </source>
</reference>
<evidence type="ECO:0000256" key="4">
    <source>
        <dbReference type="ARBA" id="ARBA00022833"/>
    </source>
</evidence>
<dbReference type="GO" id="GO:0008270">
    <property type="term" value="F:zinc ion binding"/>
    <property type="evidence" value="ECO:0007669"/>
    <property type="project" value="InterPro"/>
</dbReference>
<evidence type="ECO:0008006" key="11">
    <source>
        <dbReference type="Google" id="ProtNLM"/>
    </source>
</evidence>
<proteinExistence type="inferred from homology"/>
<dbReference type="GO" id="GO:0034079">
    <property type="term" value="P:butanediol biosynthetic process"/>
    <property type="evidence" value="ECO:0007669"/>
    <property type="project" value="TreeGrafter"/>
</dbReference>
<evidence type="ECO:0000259" key="7">
    <source>
        <dbReference type="Pfam" id="PF00107"/>
    </source>
</evidence>
<dbReference type="SUPFAM" id="SSF51735">
    <property type="entry name" value="NAD(P)-binding Rossmann-fold domains"/>
    <property type="match status" value="1"/>
</dbReference>
<dbReference type="Pfam" id="PF00107">
    <property type="entry name" value="ADH_zinc_N"/>
    <property type="match status" value="1"/>
</dbReference>
<evidence type="ECO:0000259" key="8">
    <source>
        <dbReference type="Pfam" id="PF08240"/>
    </source>
</evidence>
<dbReference type="GO" id="GO:0005737">
    <property type="term" value="C:cytoplasm"/>
    <property type="evidence" value="ECO:0007669"/>
    <property type="project" value="TreeGrafter"/>
</dbReference>